<dbReference type="OrthoDB" id="2122982at2759"/>
<protein>
    <recommendedName>
        <fullName evidence="4">EF-hand domain-containing protein</fullName>
    </recommendedName>
</protein>
<accession>A0A8H5BLW5</accession>
<feature type="coiled-coil region" evidence="1">
    <location>
        <begin position="133"/>
        <end position="160"/>
    </location>
</feature>
<sequence length="1131" mass="129385">MVETTDEPLALAQVPRGIIEPSQATDEQLWTHLNRFYEQNEKTIDKCIDMDVRTLEKLETVEIYLDSFLETSRVVLDGLVALGNVHPVLGVAILAFHAVISLDIARRDNDRKVRTIMMQMQNMMCTMFQLRRITFAHAQKRETQKEKERLQALVKSIADDITQCGSDLNYYMDQKFISKMIKAKNFERRFQSHVENFIERRAELQGVLTVYVAVAVDFANRNIASMESTLVGVNAKLDAILNALFRRLDTPRERETQSFLDENGGVKVCITQDELLLKLISLAGDVISDGSPPKGDSGKLSRSQSRLLEEVAKDLNLAFEQNFRRFEKLLALQNDNFERLSAQMDRQEHCLRNESEKLDYVLRTSLLILDQGTMIRKAIGYNFALKFSDPDLQQLWGMMGLKRSVKAKRFVLSLRDYLLDTNDDSWALNYIDVAHMQTIVEAIDEDFSGFITVNEANKFALSRPEGWRFVKLLTPAGLFVYHGLKLIDSLLEWIIYWAAAWHINVTEYRRKIYSIILEMHDLLPLVHPANYVIVDDYLDSYAVVYLEALLRSTKEPPSNYRLDSKLSDLAASYAVRHENLLKDNLDTISYSISSDADVTLVAGSARVESWIYPLLYLVLQRHLSIIKLSLVHVLDMDELYRHSNTLTCIFHIFMNRTNDLEAIFNQLHENAEKRLECFAHGMFSTMHRFISGGFNGGNNLLAMRKKGIPSKRMIELLHEASSLEVTPLTLPKPTPPTFHISGIINHPQVAPQTRPPYSLGGYWSGLCWRLSGDKAPFRGIFHCILSTLNDDRIQGTGESYAGSFSVEGSIRMTSRPGIHLVDFKITISDRKDDPVICHGWYDESNDIFDLRWICNPAIQAFPDDSAWIAGTDGNDRGRLNMTRTPVELVRFRPILYGSEGDANVKSLASRRWSYALTAILYQIQAALGSRSFWRARLLERNMWITYTIRYLLERSSSGFNDRKYLHYEHLVKMFELTGDVHPTLGRIYEEMVAFLCDRHYFDKMWVHLPILVVYKTHEASLQAVQCSVATSVATLSASLVISVSYVQTTKDFLNQWTSAPIVPTVSSTPLQARKTAFPTIHRIHFFERNVAYKGTTYRTCFHNAESSLKDSRRLLGLSRKHPVRSLTQGHG</sequence>
<keyword evidence="1" id="KW-0175">Coiled coil</keyword>
<reference evidence="2 3" key="1">
    <citation type="journal article" date="2020" name="ISME J.">
        <title>Uncovering the hidden diversity of litter-decomposition mechanisms in mushroom-forming fungi.</title>
        <authorList>
            <person name="Floudas D."/>
            <person name="Bentzer J."/>
            <person name="Ahren D."/>
            <person name="Johansson T."/>
            <person name="Persson P."/>
            <person name="Tunlid A."/>
        </authorList>
    </citation>
    <scope>NUCLEOTIDE SEQUENCE [LARGE SCALE GENOMIC DNA]</scope>
    <source>
        <strain evidence="2 3">CBS 101986</strain>
    </source>
</reference>
<gene>
    <name evidence="2" type="ORF">D9619_010120</name>
</gene>
<evidence type="ECO:0008006" key="4">
    <source>
        <dbReference type="Google" id="ProtNLM"/>
    </source>
</evidence>
<evidence type="ECO:0000256" key="1">
    <source>
        <dbReference type="SAM" id="Coils"/>
    </source>
</evidence>
<evidence type="ECO:0000313" key="2">
    <source>
        <dbReference type="EMBL" id="KAF5325246.1"/>
    </source>
</evidence>
<proteinExistence type="predicted"/>
<dbReference type="EMBL" id="JAACJJ010000015">
    <property type="protein sequence ID" value="KAF5325246.1"/>
    <property type="molecule type" value="Genomic_DNA"/>
</dbReference>
<keyword evidence="3" id="KW-1185">Reference proteome</keyword>
<evidence type="ECO:0000313" key="3">
    <source>
        <dbReference type="Proteomes" id="UP000567179"/>
    </source>
</evidence>
<organism evidence="2 3">
    <name type="scientific">Psilocybe cf. subviscida</name>
    <dbReference type="NCBI Taxonomy" id="2480587"/>
    <lineage>
        <taxon>Eukaryota</taxon>
        <taxon>Fungi</taxon>
        <taxon>Dikarya</taxon>
        <taxon>Basidiomycota</taxon>
        <taxon>Agaricomycotina</taxon>
        <taxon>Agaricomycetes</taxon>
        <taxon>Agaricomycetidae</taxon>
        <taxon>Agaricales</taxon>
        <taxon>Agaricineae</taxon>
        <taxon>Strophariaceae</taxon>
        <taxon>Psilocybe</taxon>
    </lineage>
</organism>
<dbReference type="AlphaFoldDB" id="A0A8H5BLW5"/>
<comment type="caution">
    <text evidence="2">The sequence shown here is derived from an EMBL/GenBank/DDBJ whole genome shotgun (WGS) entry which is preliminary data.</text>
</comment>
<dbReference type="Proteomes" id="UP000567179">
    <property type="component" value="Unassembled WGS sequence"/>
</dbReference>
<name>A0A8H5BLW5_9AGAR</name>